<evidence type="ECO:0000256" key="3">
    <source>
        <dbReference type="ARBA" id="ARBA00022692"/>
    </source>
</evidence>
<protein>
    <recommendedName>
        <fullName evidence="7">Phage shock protein PspC N-terminal domain-containing protein</fullName>
    </recommendedName>
</protein>
<feature type="transmembrane region" description="Helical" evidence="6">
    <location>
        <begin position="46"/>
        <end position="69"/>
    </location>
</feature>
<sequence>MDEEYTLKKVKFGAKPFFRPRNDRIILGVCSGLARKLRITSTASRVIFSLLTLLTGGTLAFVYIAIFLISPQE</sequence>
<accession>A0A0R7K450</accession>
<reference evidence="8" key="2">
    <citation type="journal article" date="2015" name="ISME J.">
        <title>A new class of marine Euryarchaeota group II from the Mediterranean deep chlorophyll maximum.</title>
        <authorList>
            <person name="Martin-Cuadrado A.B."/>
            <person name="Garcia-Heredia I."/>
            <person name="Molto A.G."/>
            <person name="Lopez-Ubeda R."/>
            <person name="Kimes N."/>
            <person name="Lopez-Garcia P."/>
            <person name="Moreira D."/>
            <person name="Rodriguez-Valera F."/>
        </authorList>
    </citation>
    <scope>NUCLEOTIDE SEQUENCE</scope>
</reference>
<keyword evidence="4 6" id="KW-1133">Transmembrane helix</keyword>
<evidence type="ECO:0000256" key="4">
    <source>
        <dbReference type="ARBA" id="ARBA00022989"/>
    </source>
</evidence>
<dbReference type="Pfam" id="PF04024">
    <property type="entry name" value="PspC"/>
    <property type="match status" value="1"/>
</dbReference>
<proteinExistence type="predicted"/>
<evidence type="ECO:0000259" key="7">
    <source>
        <dbReference type="Pfam" id="PF04024"/>
    </source>
</evidence>
<dbReference type="AlphaFoldDB" id="A0A0R7K450"/>
<feature type="domain" description="Phage shock protein PspC N-terminal" evidence="7">
    <location>
        <begin position="15"/>
        <end position="73"/>
    </location>
</feature>
<keyword evidence="3 6" id="KW-0812">Transmembrane</keyword>
<name>A0A0R7K450_9ARCH</name>
<evidence type="ECO:0000256" key="2">
    <source>
        <dbReference type="ARBA" id="ARBA00022475"/>
    </source>
</evidence>
<organism evidence="8">
    <name type="scientific">uncultured Poseidoniia archaeon</name>
    <dbReference type="NCBI Taxonomy" id="1697135"/>
    <lineage>
        <taxon>Archaea</taxon>
        <taxon>Methanobacteriati</taxon>
        <taxon>Thermoplasmatota</taxon>
        <taxon>Candidatus Poseidoniia</taxon>
        <taxon>environmental samples</taxon>
    </lineage>
</organism>
<dbReference type="EMBL" id="KP211915">
    <property type="protein sequence ID" value="AKQ06052.1"/>
    <property type="molecule type" value="Genomic_DNA"/>
</dbReference>
<keyword evidence="2" id="KW-1003">Cell membrane</keyword>
<dbReference type="PANTHER" id="PTHR33885:SF3">
    <property type="entry name" value="PHAGE SHOCK PROTEIN C"/>
    <property type="match status" value="1"/>
</dbReference>
<dbReference type="InterPro" id="IPR007168">
    <property type="entry name" value="Phageshock_PspC_N"/>
</dbReference>
<comment type="subcellular location">
    <subcellularLocation>
        <location evidence="1">Cell membrane</location>
        <topology evidence="1">Single-pass membrane protein</topology>
    </subcellularLocation>
</comment>
<reference evidence="8" key="1">
    <citation type="submission" date="2014-11" db="EMBL/GenBank/DDBJ databases">
        <authorList>
            <person name="Tripathy S."/>
        </authorList>
    </citation>
    <scope>NUCLEOTIDE SEQUENCE</scope>
</reference>
<keyword evidence="5 6" id="KW-0472">Membrane</keyword>
<evidence type="ECO:0000256" key="1">
    <source>
        <dbReference type="ARBA" id="ARBA00004162"/>
    </source>
</evidence>
<evidence type="ECO:0000256" key="6">
    <source>
        <dbReference type="SAM" id="Phobius"/>
    </source>
</evidence>
<dbReference type="GO" id="GO:0005886">
    <property type="term" value="C:plasma membrane"/>
    <property type="evidence" value="ECO:0007669"/>
    <property type="project" value="UniProtKB-SubCell"/>
</dbReference>
<evidence type="ECO:0000313" key="8">
    <source>
        <dbReference type="EMBL" id="AKQ06052.1"/>
    </source>
</evidence>
<dbReference type="PANTHER" id="PTHR33885">
    <property type="entry name" value="PHAGE SHOCK PROTEIN C"/>
    <property type="match status" value="1"/>
</dbReference>
<evidence type="ECO:0000256" key="5">
    <source>
        <dbReference type="ARBA" id="ARBA00023136"/>
    </source>
</evidence>
<dbReference type="InterPro" id="IPR052027">
    <property type="entry name" value="PspC"/>
</dbReference>